<gene>
    <name evidence="1" type="ORF">PBT88_01795</name>
</gene>
<dbReference type="SUPFAM" id="SSF51735">
    <property type="entry name" value="NAD(P)-binding Rossmann-fold domains"/>
    <property type="match status" value="1"/>
</dbReference>
<dbReference type="Proteomes" id="UP001210865">
    <property type="component" value="Chromosome"/>
</dbReference>
<name>A0ABY7NSH0_9SPHN</name>
<dbReference type="RefSeq" id="WP_270077543.1">
    <property type="nucleotide sequence ID" value="NZ_CP115174.1"/>
</dbReference>
<dbReference type="InterPro" id="IPR002347">
    <property type="entry name" value="SDR_fam"/>
</dbReference>
<accession>A0ABY7NSH0</accession>
<evidence type="ECO:0000313" key="1">
    <source>
        <dbReference type="EMBL" id="WBO22904.1"/>
    </source>
</evidence>
<dbReference type="InterPro" id="IPR036291">
    <property type="entry name" value="NAD(P)-bd_dom_sf"/>
</dbReference>
<dbReference type="EMBL" id="CP115174">
    <property type="protein sequence ID" value="WBO22904.1"/>
    <property type="molecule type" value="Genomic_DNA"/>
</dbReference>
<sequence>MASLHTALLARSVADAVRDAYGGEHDRLHTLALDITDAEAANSVAAETAERFGAIDVLVNNAG</sequence>
<protein>
    <submittedName>
        <fullName evidence="1">SDR family NAD(P)-dependent oxidoreductase</fullName>
    </submittedName>
</protein>
<organism evidence="1 2">
    <name type="scientific">Sphingomonas abietis</name>
    <dbReference type="NCBI Taxonomy" id="3012344"/>
    <lineage>
        <taxon>Bacteria</taxon>
        <taxon>Pseudomonadati</taxon>
        <taxon>Pseudomonadota</taxon>
        <taxon>Alphaproteobacteria</taxon>
        <taxon>Sphingomonadales</taxon>
        <taxon>Sphingomonadaceae</taxon>
        <taxon>Sphingomonas</taxon>
    </lineage>
</organism>
<dbReference type="Pfam" id="PF00106">
    <property type="entry name" value="adh_short"/>
    <property type="match status" value="1"/>
</dbReference>
<evidence type="ECO:0000313" key="2">
    <source>
        <dbReference type="Proteomes" id="UP001210865"/>
    </source>
</evidence>
<reference evidence="1 2" key="1">
    <citation type="submission" date="2022-12" db="EMBL/GenBank/DDBJ databases">
        <title>Sphingomonas abieness sp. nov., an endophytic bacterium isolated from Abies koreana.</title>
        <authorList>
            <person name="Jiang L."/>
            <person name="Lee J."/>
        </authorList>
    </citation>
    <scope>NUCLEOTIDE SEQUENCE [LARGE SCALE GENOMIC DNA]</scope>
    <source>
        <strain evidence="2">PAMB 00755</strain>
    </source>
</reference>
<proteinExistence type="predicted"/>
<keyword evidence="2" id="KW-1185">Reference proteome</keyword>
<dbReference type="Gene3D" id="3.40.50.720">
    <property type="entry name" value="NAD(P)-binding Rossmann-like Domain"/>
    <property type="match status" value="1"/>
</dbReference>